<feature type="signal peptide" evidence="2">
    <location>
        <begin position="1"/>
        <end position="15"/>
    </location>
</feature>
<feature type="compositionally biased region" description="Basic and acidic residues" evidence="1">
    <location>
        <begin position="482"/>
        <end position="491"/>
    </location>
</feature>
<organism evidence="3 4">
    <name type="scientific">Aureococcus anophagefferens</name>
    <name type="common">Harmful bloom alga</name>
    <dbReference type="NCBI Taxonomy" id="44056"/>
    <lineage>
        <taxon>Eukaryota</taxon>
        <taxon>Sar</taxon>
        <taxon>Stramenopiles</taxon>
        <taxon>Ochrophyta</taxon>
        <taxon>Pelagophyceae</taxon>
        <taxon>Pelagomonadales</taxon>
        <taxon>Pelagomonadaceae</taxon>
        <taxon>Aureococcus</taxon>
    </lineage>
</organism>
<comment type="caution">
    <text evidence="3">The sequence shown here is derived from an EMBL/GenBank/DDBJ whole genome shotgun (WGS) entry which is preliminary data.</text>
</comment>
<feature type="region of interest" description="Disordered" evidence="1">
    <location>
        <begin position="466"/>
        <end position="517"/>
    </location>
</feature>
<dbReference type="PRINTS" id="PR00313">
    <property type="entry name" value="CABNDNGRPT"/>
</dbReference>
<evidence type="ECO:0000313" key="3">
    <source>
        <dbReference type="EMBL" id="KAK7237861.1"/>
    </source>
</evidence>
<reference evidence="3 4" key="1">
    <citation type="submission" date="2024-03" db="EMBL/GenBank/DDBJ databases">
        <title>Aureococcus anophagefferens CCMP1851 and Kratosvirus quantuckense: Draft genome of a second virus-susceptible host strain in the model system.</title>
        <authorList>
            <person name="Chase E."/>
            <person name="Truchon A.R."/>
            <person name="Schepens W."/>
            <person name="Wilhelm S.W."/>
        </authorList>
    </citation>
    <scope>NUCLEOTIDE SEQUENCE [LARGE SCALE GENOMIC DNA]</scope>
    <source>
        <strain evidence="3 4">CCMP1851</strain>
    </source>
</reference>
<keyword evidence="2" id="KW-0732">Signal</keyword>
<sequence length="517" mass="54529">MRLRLLIACVAVGRAAVPDTCDHRNPTCDACCPAPGGVKCVDASSAEDLDFSGRTACVCYDGDAASQTVTGSDFNDCFFVTGDYAVVDAGEGDDVVILGEGKDGAVDGGPGRDEIFVFRSGEVLGDEAVYVEIEGGEGDDLIVGEGEALSIDAGPGNDYVELGTSASTNLDRNRVWGGEGKDMLMIWNVKNSLISAGPPGGGGCLPGDEIDIRGSASLTVAGSACDDYIDLVDVDDSDVDAGAGDDVVNVRGQYNDLYGGDGDDILYYFGEQTTIGDFEKKTLADPFLSGDEDDAIDDGTYSYSYRDRLAPYYDYYYYYYYEAGGEATTTTTTTTTTRGEAVGPSYAPTTLWRRPPSPRPADAGGRRAPEAPAPTAKPTEPVPAPTAKPTEPVPVLYGCDDAVTDWMERNGYTCESCEASIGLVGKCGDDDVWVAAAACRQTCWDAGKAYASDNCDAAGGARAAVSSGAAEDDGDQGHYASSRRDTDRDTYPETEMASFDSPTKALRLERHIAPRNR</sequence>
<accession>A0ABR1FT60</accession>
<evidence type="ECO:0000256" key="2">
    <source>
        <dbReference type="SAM" id="SignalP"/>
    </source>
</evidence>
<name>A0ABR1FT60_AURAN</name>
<evidence type="ECO:0000313" key="4">
    <source>
        <dbReference type="Proteomes" id="UP001363151"/>
    </source>
</evidence>
<proteinExistence type="predicted"/>
<dbReference type="Gene3D" id="2.160.20.160">
    <property type="match status" value="1"/>
</dbReference>
<feature type="compositionally biased region" description="Basic and acidic residues" evidence="1">
    <location>
        <begin position="506"/>
        <end position="517"/>
    </location>
</feature>
<dbReference type="EMBL" id="JBBJCI010000231">
    <property type="protein sequence ID" value="KAK7237861.1"/>
    <property type="molecule type" value="Genomic_DNA"/>
</dbReference>
<keyword evidence="4" id="KW-1185">Reference proteome</keyword>
<dbReference type="SUPFAM" id="SSF51120">
    <property type="entry name" value="beta-Roll"/>
    <property type="match status" value="2"/>
</dbReference>
<feature type="chain" id="PRO_5047010612" evidence="2">
    <location>
        <begin position="16"/>
        <end position="517"/>
    </location>
</feature>
<evidence type="ECO:0000256" key="1">
    <source>
        <dbReference type="SAM" id="MobiDB-lite"/>
    </source>
</evidence>
<gene>
    <name evidence="3" type="ORF">SO694_00022253</name>
</gene>
<protein>
    <submittedName>
        <fullName evidence="3">Uncharacterized protein</fullName>
    </submittedName>
</protein>
<feature type="region of interest" description="Disordered" evidence="1">
    <location>
        <begin position="330"/>
        <end position="389"/>
    </location>
</feature>
<dbReference type="Proteomes" id="UP001363151">
    <property type="component" value="Unassembled WGS sequence"/>
</dbReference>
<dbReference type="InterPro" id="IPR011049">
    <property type="entry name" value="Serralysin-like_metalloprot_C"/>
</dbReference>